<dbReference type="PANTHER" id="PTHR30065:SF8">
    <property type="entry name" value="FLAGELLAR BIOSYNTHETIC PROTEIN FLIR"/>
    <property type="match status" value="1"/>
</dbReference>
<feature type="transmembrane region" description="Helical" evidence="10">
    <location>
        <begin position="127"/>
        <end position="152"/>
    </location>
</feature>
<gene>
    <name evidence="11" type="primary">fliR</name>
    <name evidence="11" type="ORF">GRI58_02245</name>
</gene>
<accession>A0A845AFA5</accession>
<keyword evidence="12" id="KW-1185">Reference proteome</keyword>
<dbReference type="NCBIfam" id="TIGR01400">
    <property type="entry name" value="fliR"/>
    <property type="match status" value="1"/>
</dbReference>
<keyword evidence="4 10" id="KW-1003">Cell membrane</keyword>
<dbReference type="InterPro" id="IPR006303">
    <property type="entry name" value="FliR"/>
</dbReference>
<evidence type="ECO:0000256" key="7">
    <source>
        <dbReference type="ARBA" id="ARBA00023136"/>
    </source>
</evidence>
<name>A0A845AFA5_9SPHN</name>
<keyword evidence="11" id="KW-0966">Cell projection</keyword>
<dbReference type="GO" id="GO:0009425">
    <property type="term" value="C:bacterial-type flagellum basal body"/>
    <property type="evidence" value="ECO:0007669"/>
    <property type="project" value="UniProtKB-SubCell"/>
</dbReference>
<evidence type="ECO:0000256" key="4">
    <source>
        <dbReference type="ARBA" id="ARBA00022475"/>
    </source>
</evidence>
<feature type="transmembrane region" description="Helical" evidence="10">
    <location>
        <begin position="42"/>
        <end position="62"/>
    </location>
</feature>
<keyword evidence="5 10" id="KW-0812">Transmembrane</keyword>
<keyword evidence="11" id="KW-0969">Cilium</keyword>
<keyword evidence="11" id="KW-0282">Flagellum</keyword>
<proteinExistence type="inferred from homology"/>
<evidence type="ECO:0000313" key="11">
    <source>
        <dbReference type="EMBL" id="MXP27641.1"/>
    </source>
</evidence>
<keyword evidence="7 10" id="KW-0472">Membrane</keyword>
<evidence type="ECO:0000256" key="9">
    <source>
        <dbReference type="NCBIfam" id="TIGR01400"/>
    </source>
</evidence>
<dbReference type="PRINTS" id="PR00953">
    <property type="entry name" value="TYPE3IMRPROT"/>
</dbReference>
<dbReference type="PANTHER" id="PTHR30065">
    <property type="entry name" value="FLAGELLAR BIOSYNTHETIC PROTEIN FLIR"/>
    <property type="match status" value="1"/>
</dbReference>
<evidence type="ECO:0000313" key="12">
    <source>
        <dbReference type="Proteomes" id="UP000439780"/>
    </source>
</evidence>
<feature type="transmembrane region" description="Helical" evidence="10">
    <location>
        <begin position="212"/>
        <end position="240"/>
    </location>
</feature>
<dbReference type="Proteomes" id="UP000439780">
    <property type="component" value="Unassembled WGS sequence"/>
</dbReference>
<dbReference type="RefSeq" id="WP_160751912.1">
    <property type="nucleotide sequence ID" value="NZ_WTYA01000001.1"/>
</dbReference>
<reference evidence="11 12" key="1">
    <citation type="submission" date="2019-12" db="EMBL/GenBank/DDBJ databases">
        <title>Genomic-based taxomic classification of the family Erythrobacteraceae.</title>
        <authorList>
            <person name="Xu L."/>
        </authorList>
    </citation>
    <scope>NUCLEOTIDE SEQUENCE [LARGE SCALE GENOMIC DNA]</scope>
    <source>
        <strain evidence="11 12">KEMB 9005-328</strain>
    </source>
</reference>
<comment type="subcellular location">
    <subcellularLocation>
        <location evidence="10">Cell membrane</location>
        <topology evidence="10">Multi-pass membrane protein</topology>
    </subcellularLocation>
    <subcellularLocation>
        <location evidence="10">Bacterial flagellum basal body</location>
    </subcellularLocation>
</comment>
<organism evidence="11 12">
    <name type="scientific">Qipengyuania algicida</name>
    <dbReference type="NCBI Taxonomy" id="1836209"/>
    <lineage>
        <taxon>Bacteria</taxon>
        <taxon>Pseudomonadati</taxon>
        <taxon>Pseudomonadota</taxon>
        <taxon>Alphaproteobacteria</taxon>
        <taxon>Sphingomonadales</taxon>
        <taxon>Erythrobacteraceae</taxon>
        <taxon>Qipengyuania</taxon>
    </lineage>
</organism>
<evidence type="ECO:0000256" key="10">
    <source>
        <dbReference type="RuleBase" id="RU362071"/>
    </source>
</evidence>
<evidence type="ECO:0000256" key="5">
    <source>
        <dbReference type="ARBA" id="ARBA00022692"/>
    </source>
</evidence>
<protein>
    <recommendedName>
        <fullName evidence="3 9">Flagellar biosynthetic protein FliR</fullName>
    </recommendedName>
</protein>
<evidence type="ECO:0000256" key="8">
    <source>
        <dbReference type="ARBA" id="ARBA00023143"/>
    </source>
</evidence>
<evidence type="ECO:0000256" key="2">
    <source>
        <dbReference type="ARBA" id="ARBA00009772"/>
    </source>
</evidence>
<dbReference type="GO" id="GO:0006605">
    <property type="term" value="P:protein targeting"/>
    <property type="evidence" value="ECO:0007669"/>
    <property type="project" value="UniProtKB-UniRule"/>
</dbReference>
<feature type="transmembrane region" description="Helical" evidence="10">
    <location>
        <begin position="15"/>
        <end position="35"/>
    </location>
</feature>
<comment type="similarity">
    <text evidence="2 10">Belongs to the FliR/MopE/SpaR family.</text>
</comment>
<dbReference type="InterPro" id="IPR002010">
    <property type="entry name" value="T3SS_IM_R"/>
</dbReference>
<evidence type="ECO:0000256" key="6">
    <source>
        <dbReference type="ARBA" id="ARBA00022989"/>
    </source>
</evidence>
<dbReference type="GO" id="GO:0005886">
    <property type="term" value="C:plasma membrane"/>
    <property type="evidence" value="ECO:0007669"/>
    <property type="project" value="UniProtKB-SubCell"/>
</dbReference>
<dbReference type="OrthoDB" id="9797790at2"/>
<comment type="caution">
    <text evidence="11">The sequence shown here is derived from an EMBL/GenBank/DDBJ whole genome shotgun (WGS) entry which is preliminary data.</text>
</comment>
<evidence type="ECO:0000256" key="3">
    <source>
        <dbReference type="ARBA" id="ARBA00021717"/>
    </source>
</evidence>
<dbReference type="Pfam" id="PF01311">
    <property type="entry name" value="Bac_export_1"/>
    <property type="match status" value="1"/>
</dbReference>
<evidence type="ECO:0000256" key="1">
    <source>
        <dbReference type="ARBA" id="ARBA00002578"/>
    </source>
</evidence>
<keyword evidence="8 10" id="KW-0975">Bacterial flagellum</keyword>
<dbReference type="AlphaFoldDB" id="A0A845AFA5"/>
<dbReference type="EMBL" id="WTYA01000001">
    <property type="protein sequence ID" value="MXP27641.1"/>
    <property type="molecule type" value="Genomic_DNA"/>
</dbReference>
<sequence>MNAIALGLGPLEAQFWHVAFLMTRVGAALVAAPIFGATGVPALVRVAAAGALAIFTALWLPVPDVTLSFTLAGFVAILGEVLIGLALGFVLQLAFAAPLVAAELIGGGMGLSMAQSASPDGQGQRSVFGNFLTIALTLIFFGTGGHLVWLRLVLESYSSFPPGAAWLGADRYLAIAQFGATTFGAGLAIALPITVILLLVQLATGILSRSAPALNLFALGLPLGVLAGIGGMIVAAPLMFADLGDLSRLALETAGGLIVR</sequence>
<keyword evidence="6 10" id="KW-1133">Transmembrane helix</keyword>
<feature type="transmembrane region" description="Helical" evidence="10">
    <location>
        <begin position="172"/>
        <end position="200"/>
    </location>
</feature>
<comment type="function">
    <text evidence="1 10">Role in flagellar biosynthesis.</text>
</comment>
<dbReference type="GO" id="GO:0044780">
    <property type="term" value="P:bacterial-type flagellum assembly"/>
    <property type="evidence" value="ECO:0007669"/>
    <property type="project" value="UniProtKB-UniRule"/>
</dbReference>